<evidence type="ECO:0000259" key="11">
    <source>
        <dbReference type="Pfam" id="PF13359"/>
    </source>
</evidence>
<evidence type="ECO:0000256" key="3">
    <source>
        <dbReference type="ARBA" id="ARBA00006958"/>
    </source>
</evidence>
<dbReference type="GO" id="GO:0046872">
    <property type="term" value="F:metal ion binding"/>
    <property type="evidence" value="ECO:0007669"/>
    <property type="project" value="UniProtKB-KW"/>
</dbReference>
<reference evidence="13 14" key="1">
    <citation type="submission" date="2019-07" db="EMBL/GenBank/DDBJ databases">
        <title>De Novo Assembly of kiwifruit Actinidia rufa.</title>
        <authorList>
            <person name="Sugita-Konishi S."/>
            <person name="Sato K."/>
            <person name="Mori E."/>
            <person name="Abe Y."/>
            <person name="Kisaki G."/>
            <person name="Hamano K."/>
            <person name="Suezawa K."/>
            <person name="Otani M."/>
            <person name="Fukuda T."/>
            <person name="Manabe T."/>
            <person name="Gomi K."/>
            <person name="Tabuchi M."/>
            <person name="Akimitsu K."/>
            <person name="Kataoka I."/>
        </authorList>
    </citation>
    <scope>NUCLEOTIDE SEQUENCE [LARGE SCALE GENOMIC DNA]</scope>
    <source>
        <strain evidence="14">cv. Fuchu</strain>
    </source>
</reference>
<organism evidence="13 14">
    <name type="scientific">Actinidia rufa</name>
    <dbReference type="NCBI Taxonomy" id="165716"/>
    <lineage>
        <taxon>Eukaryota</taxon>
        <taxon>Viridiplantae</taxon>
        <taxon>Streptophyta</taxon>
        <taxon>Embryophyta</taxon>
        <taxon>Tracheophyta</taxon>
        <taxon>Spermatophyta</taxon>
        <taxon>Magnoliopsida</taxon>
        <taxon>eudicotyledons</taxon>
        <taxon>Gunneridae</taxon>
        <taxon>Pentapetalae</taxon>
        <taxon>asterids</taxon>
        <taxon>Ericales</taxon>
        <taxon>Actinidiaceae</taxon>
        <taxon>Actinidia</taxon>
    </lineage>
</organism>
<feature type="compositionally biased region" description="Acidic residues" evidence="8">
    <location>
        <begin position="544"/>
        <end position="553"/>
    </location>
</feature>
<accession>A0A7J0FAA4</accession>
<evidence type="ECO:0000256" key="4">
    <source>
        <dbReference type="ARBA" id="ARBA00022722"/>
    </source>
</evidence>
<dbReference type="PANTHER" id="PTHR22930:SF281">
    <property type="entry name" value="NUCLEASE"/>
    <property type="match status" value="1"/>
</dbReference>
<feature type="region of interest" description="Disordered" evidence="8">
    <location>
        <begin position="600"/>
        <end position="633"/>
    </location>
</feature>
<dbReference type="OrthoDB" id="1746344at2759"/>
<dbReference type="InterPro" id="IPR027806">
    <property type="entry name" value="HARBI1_dom"/>
</dbReference>
<dbReference type="GO" id="GO:0004518">
    <property type="term" value="F:nuclease activity"/>
    <property type="evidence" value="ECO:0007669"/>
    <property type="project" value="UniProtKB-KW"/>
</dbReference>
<evidence type="ECO:0000259" key="10">
    <source>
        <dbReference type="Pfam" id="PF12776"/>
    </source>
</evidence>
<evidence type="ECO:0000256" key="9">
    <source>
        <dbReference type="SAM" id="Phobius"/>
    </source>
</evidence>
<comment type="cofactor">
    <cofactor evidence="1">
        <name>a divalent metal cation</name>
        <dbReference type="ChEBI" id="CHEBI:60240"/>
    </cofactor>
</comment>
<keyword evidence="9" id="KW-0472">Membrane</keyword>
<evidence type="ECO:0000256" key="5">
    <source>
        <dbReference type="ARBA" id="ARBA00022723"/>
    </source>
</evidence>
<keyword evidence="6" id="KW-0378">Hydrolase</keyword>
<gene>
    <name evidence="13" type="ORF">Acr_10g0010190</name>
</gene>
<feature type="transmembrane region" description="Helical" evidence="9">
    <location>
        <begin position="44"/>
        <end position="65"/>
    </location>
</feature>
<feature type="domain" description="DUF8040" evidence="12">
    <location>
        <begin position="94"/>
        <end position="178"/>
    </location>
</feature>
<dbReference type="InterPro" id="IPR058353">
    <property type="entry name" value="DUF8040"/>
</dbReference>
<keyword evidence="9" id="KW-1133">Transmembrane helix</keyword>
<feature type="domain" description="Myb/SANT-like" evidence="10">
    <location>
        <begin position="414"/>
        <end position="510"/>
    </location>
</feature>
<dbReference type="Pfam" id="PF26138">
    <property type="entry name" value="DUF8040"/>
    <property type="match status" value="1"/>
</dbReference>
<dbReference type="Pfam" id="PF13359">
    <property type="entry name" value="DDE_Tnp_4"/>
    <property type="match status" value="1"/>
</dbReference>
<dbReference type="PANTHER" id="PTHR22930">
    <property type="match status" value="1"/>
</dbReference>
<evidence type="ECO:0000256" key="1">
    <source>
        <dbReference type="ARBA" id="ARBA00001968"/>
    </source>
</evidence>
<dbReference type="AlphaFoldDB" id="A0A7J0FAA4"/>
<evidence type="ECO:0000313" key="14">
    <source>
        <dbReference type="Proteomes" id="UP000585474"/>
    </source>
</evidence>
<name>A0A7J0FAA4_9ERIC</name>
<feature type="domain" description="DDE Tnp4" evidence="11">
    <location>
        <begin position="210"/>
        <end position="370"/>
    </location>
</feature>
<feature type="region of interest" description="Disordered" evidence="8">
    <location>
        <begin position="390"/>
        <end position="411"/>
    </location>
</feature>
<dbReference type="GO" id="GO:0016787">
    <property type="term" value="F:hydrolase activity"/>
    <property type="evidence" value="ECO:0007669"/>
    <property type="project" value="UniProtKB-KW"/>
</dbReference>
<feature type="compositionally biased region" description="Polar residues" evidence="8">
    <location>
        <begin position="600"/>
        <end position="613"/>
    </location>
</feature>
<dbReference type="InterPro" id="IPR045249">
    <property type="entry name" value="HARBI1-like"/>
</dbReference>
<comment type="subcellular location">
    <subcellularLocation>
        <location evidence="2">Nucleus</location>
    </subcellularLocation>
</comment>
<feature type="region of interest" description="Disordered" evidence="8">
    <location>
        <begin position="544"/>
        <end position="564"/>
    </location>
</feature>
<evidence type="ECO:0000259" key="12">
    <source>
        <dbReference type="Pfam" id="PF26138"/>
    </source>
</evidence>
<protein>
    <submittedName>
        <fullName evidence="13">Uncharacterized protein</fullName>
    </submittedName>
</protein>
<keyword evidence="5" id="KW-0479">Metal-binding</keyword>
<keyword evidence="14" id="KW-1185">Reference proteome</keyword>
<evidence type="ECO:0000256" key="2">
    <source>
        <dbReference type="ARBA" id="ARBA00004123"/>
    </source>
</evidence>
<evidence type="ECO:0000256" key="8">
    <source>
        <dbReference type="SAM" id="MobiDB-lite"/>
    </source>
</evidence>
<sequence>MTGRIQDAFHLQNMVIEEALQRTIHPGMARLTIRERRKKRDCDVLIVVMCVLRTFNTILQMYMLIREFVGQRVERRPQIPLSPNVYQHQIDSLNRLVRSDDTTCHDQLRVNRHTFMRLCHLLMQRGMQDSRNVCVVEKVAIFLWILSNHTKNRRTKFQFIRSGETVSRHFNAVLLAVLRLHDVLWFNPEPVQNNDPEDRWKWFENCLGALDGTFIPVLPPAATKARYRSRKGDYATNVLGVCSRNLRFIYALSGWEGSATDSRVLTNALVRPHGLKIPHGRFYLVDAGYTNGPGLLAPYRSQIYHINIWRQGHLPQSREEVFNMNHSAARNVVERCFGVLKMRWGILRSYSYYPIRTQCRIVTACCLLHNFIKREMSIDPVEHELANLMESQQSEQSNPNGGKAGKEKQQRRLWTSKEEEALLVAMLDYFGDKWKRHNGFKSGYFTVVEKELQKLLPGTTLRAKPNIESKVKGWKEKYGLLADMIRISGFAWNHARQCVEVDDTTVWEDYERTHKGVSGMNGKAFPMFKDWQTLFKHDRATGEMAEDAPEVPDETPVQTPGLDDTWNDCYSPRYASGEPLFPEGIFVDVTGDDLIGNVNPSTPRGNFKPSTPRGNFKPFTTRANGNPSTPVLERPKKKAKVDTLNEMMKGFIAQNNAHMEKLVNAVGYDKELSNKRKSVFSELMKLDIEKMDRFKGNDDEKKIGLIGICNGNYEGQPMATFVTYREVHNRSSPITKGKVDANTTDSNDMIRDVSANHFNSFGALPNLYSETSPTFLKVLQAHTGLIISSQLSEEVDKLTYMNAYSRMKNDGASDSSPSHGYADDI</sequence>
<dbReference type="GO" id="GO:0005634">
    <property type="term" value="C:nucleus"/>
    <property type="evidence" value="ECO:0007669"/>
    <property type="project" value="UniProtKB-SubCell"/>
</dbReference>
<keyword evidence="7" id="KW-0539">Nucleus</keyword>
<dbReference type="Proteomes" id="UP000585474">
    <property type="component" value="Unassembled WGS sequence"/>
</dbReference>
<comment type="caution">
    <text evidence="13">The sequence shown here is derived from an EMBL/GenBank/DDBJ whole genome shotgun (WGS) entry which is preliminary data.</text>
</comment>
<keyword evidence="4" id="KW-0540">Nuclease</keyword>
<proteinExistence type="inferred from homology"/>
<feature type="compositionally biased region" description="Polar residues" evidence="8">
    <location>
        <begin position="390"/>
        <end position="400"/>
    </location>
</feature>
<evidence type="ECO:0000256" key="7">
    <source>
        <dbReference type="ARBA" id="ARBA00023242"/>
    </source>
</evidence>
<dbReference type="EMBL" id="BJWL01000010">
    <property type="protein sequence ID" value="GFY95634.1"/>
    <property type="molecule type" value="Genomic_DNA"/>
</dbReference>
<dbReference type="InterPro" id="IPR024752">
    <property type="entry name" value="Myb/SANT-like_dom"/>
</dbReference>
<comment type="similarity">
    <text evidence="3">Belongs to the HARBI1 family.</text>
</comment>
<evidence type="ECO:0000313" key="13">
    <source>
        <dbReference type="EMBL" id="GFY95634.1"/>
    </source>
</evidence>
<evidence type="ECO:0000256" key="6">
    <source>
        <dbReference type="ARBA" id="ARBA00022801"/>
    </source>
</evidence>
<keyword evidence="9" id="KW-0812">Transmembrane</keyword>
<dbReference type="Pfam" id="PF12776">
    <property type="entry name" value="Myb_DNA-bind_3"/>
    <property type="match status" value="1"/>
</dbReference>